<evidence type="ECO:0000256" key="8">
    <source>
        <dbReference type="ARBA" id="ARBA00023228"/>
    </source>
</evidence>
<evidence type="ECO:0000256" key="11">
    <source>
        <dbReference type="SAM" id="Phobius"/>
    </source>
</evidence>
<feature type="domain" description="Rab-GAP TBC" evidence="12">
    <location>
        <begin position="48"/>
        <end position="225"/>
    </location>
</feature>
<organism evidence="13 14">
    <name type="scientific">Cryptolaemus montrouzieri</name>
    <dbReference type="NCBI Taxonomy" id="559131"/>
    <lineage>
        <taxon>Eukaryota</taxon>
        <taxon>Metazoa</taxon>
        <taxon>Ecdysozoa</taxon>
        <taxon>Arthropoda</taxon>
        <taxon>Hexapoda</taxon>
        <taxon>Insecta</taxon>
        <taxon>Pterygota</taxon>
        <taxon>Neoptera</taxon>
        <taxon>Endopterygota</taxon>
        <taxon>Coleoptera</taxon>
        <taxon>Polyphaga</taxon>
        <taxon>Cucujiformia</taxon>
        <taxon>Coccinelloidea</taxon>
        <taxon>Coccinellidae</taxon>
        <taxon>Scymninae</taxon>
        <taxon>Scymnini</taxon>
        <taxon>Cryptolaemus</taxon>
    </lineage>
</organism>
<keyword evidence="11" id="KW-1133">Transmembrane helix</keyword>
<evidence type="ECO:0000256" key="6">
    <source>
        <dbReference type="ARBA" id="ARBA00022490"/>
    </source>
</evidence>
<evidence type="ECO:0000313" key="13">
    <source>
        <dbReference type="EMBL" id="KAL3268741.1"/>
    </source>
</evidence>
<keyword evidence="11" id="KW-0812">Transmembrane</keyword>
<dbReference type="InterPro" id="IPR035969">
    <property type="entry name" value="Rab-GAP_TBC_sf"/>
</dbReference>
<evidence type="ECO:0000256" key="10">
    <source>
        <dbReference type="ARBA" id="ARBA00046045"/>
    </source>
</evidence>
<keyword evidence="14" id="KW-1185">Reference proteome</keyword>
<dbReference type="Gene3D" id="1.10.10.750">
    <property type="entry name" value="Ypt/Rab-GAP domain of gyp1p, domain 1"/>
    <property type="match status" value="1"/>
</dbReference>
<keyword evidence="6" id="KW-0963">Cytoplasm</keyword>
<dbReference type="GO" id="GO:0031410">
    <property type="term" value="C:cytoplasmic vesicle"/>
    <property type="evidence" value="ECO:0007669"/>
    <property type="project" value="UniProtKB-SubCell"/>
</dbReference>
<dbReference type="Gene3D" id="1.10.8.680">
    <property type="entry name" value="Ypt/Rab-GAP domain of gyp1p, domain 2"/>
    <property type="match status" value="1"/>
</dbReference>
<evidence type="ECO:0000256" key="2">
    <source>
        <dbReference type="ARBA" id="ARBA00004541"/>
    </source>
</evidence>
<comment type="function">
    <text evidence="10">Non-catalytic component of the TSC-TBC complex, a multiprotein complex that acts as a negative regulator of the canonical mTORC1 complex, an evolutionarily conserved central nutrient sensor that stimulates anabolic reactions and macromolecule biosynthesis to promote cellular biomass generation and growth. The TSC-TBC complex acts as a GTPase-activating protein (GAP) for the small GTPase RHEB, a direct activator of the protein kinase activity of mTORC1. In absence of nutrients, the TSC-TBC complex inhibits mTORC1, thereby preventing phosphorylation of ribosomal protein S6 kinase (RPS6KB1 and RPS6KB2) and EIF4EBP1 (4E-BP1) by the mTORC1 signaling. The TSC-TBC complex is inactivated in response to nutrients, relieving inhibition of mTORC1.</text>
</comment>
<evidence type="ECO:0000256" key="9">
    <source>
        <dbReference type="ARBA" id="ARBA00023329"/>
    </source>
</evidence>
<dbReference type="GO" id="GO:0005829">
    <property type="term" value="C:cytosol"/>
    <property type="evidence" value="ECO:0007669"/>
    <property type="project" value="UniProtKB-SubCell"/>
</dbReference>
<dbReference type="GO" id="GO:0005096">
    <property type="term" value="F:GTPase activator activity"/>
    <property type="evidence" value="ECO:0007669"/>
    <property type="project" value="UniProtKB-KW"/>
</dbReference>
<feature type="transmembrane region" description="Helical" evidence="11">
    <location>
        <begin position="221"/>
        <end position="240"/>
    </location>
</feature>
<dbReference type="PANTHER" id="PTHR13530">
    <property type="entry name" value="TBC1 DOMAIN FAMILY MEMBER 7"/>
    <property type="match status" value="1"/>
</dbReference>
<dbReference type="InterPro" id="IPR039842">
    <property type="entry name" value="TBC1D7"/>
</dbReference>
<evidence type="ECO:0000313" key="14">
    <source>
        <dbReference type="Proteomes" id="UP001516400"/>
    </source>
</evidence>
<evidence type="ECO:0000256" key="4">
    <source>
        <dbReference type="ARBA" id="ARBA00015455"/>
    </source>
</evidence>
<dbReference type="InterPro" id="IPR043039">
    <property type="entry name" value="TBC1D7_dom2"/>
</dbReference>
<dbReference type="PROSITE" id="PS50086">
    <property type="entry name" value="TBC_RABGAP"/>
    <property type="match status" value="1"/>
</dbReference>
<evidence type="ECO:0000256" key="1">
    <source>
        <dbReference type="ARBA" id="ARBA00004514"/>
    </source>
</evidence>
<reference evidence="13 14" key="1">
    <citation type="journal article" date="2021" name="BMC Biol.">
        <title>Horizontally acquired antibacterial genes associated with adaptive radiation of ladybird beetles.</title>
        <authorList>
            <person name="Li H.S."/>
            <person name="Tang X.F."/>
            <person name="Huang Y.H."/>
            <person name="Xu Z.Y."/>
            <person name="Chen M.L."/>
            <person name="Du X.Y."/>
            <person name="Qiu B.Y."/>
            <person name="Chen P.T."/>
            <person name="Zhang W."/>
            <person name="Slipinski A."/>
            <person name="Escalona H.E."/>
            <person name="Waterhouse R.M."/>
            <person name="Zwick A."/>
            <person name="Pang H."/>
        </authorList>
    </citation>
    <scope>NUCLEOTIDE SEQUENCE [LARGE SCALE GENOMIC DNA]</scope>
    <source>
        <strain evidence="13">SYSU2018</strain>
    </source>
</reference>
<comment type="subcellular location">
    <subcellularLocation>
        <location evidence="1">Cytoplasm</location>
        <location evidence="1">Cytosol</location>
    </subcellularLocation>
    <subcellularLocation>
        <location evidence="2">Cytoplasmic vesicle</location>
    </subcellularLocation>
    <subcellularLocation>
        <location evidence="3">Lysosome membrane</location>
    </subcellularLocation>
</comment>
<accession>A0ABD2MQM6</accession>
<keyword evidence="7 11" id="KW-0472">Membrane</keyword>
<keyword evidence="9" id="KW-0968">Cytoplasmic vesicle</keyword>
<dbReference type="Gene3D" id="1.10.472.80">
    <property type="entry name" value="Ypt/Rab-GAP domain of gyp1p, domain 3"/>
    <property type="match status" value="1"/>
</dbReference>
<evidence type="ECO:0000256" key="5">
    <source>
        <dbReference type="ARBA" id="ARBA00022468"/>
    </source>
</evidence>
<name>A0ABD2MQM6_9CUCU</name>
<dbReference type="SUPFAM" id="SSF47923">
    <property type="entry name" value="Ypt/Rab-GAP domain of gyp1p"/>
    <property type="match status" value="2"/>
</dbReference>
<dbReference type="Pfam" id="PF00566">
    <property type="entry name" value="RabGAP-TBC"/>
    <property type="match status" value="1"/>
</dbReference>
<protein>
    <recommendedName>
        <fullName evidence="4">TBC1 domain family member 7</fullName>
    </recommendedName>
</protein>
<gene>
    <name evidence="13" type="ORF">HHI36_007843</name>
</gene>
<evidence type="ECO:0000256" key="3">
    <source>
        <dbReference type="ARBA" id="ARBA00004656"/>
    </source>
</evidence>
<dbReference type="PANTHER" id="PTHR13530:SF3">
    <property type="entry name" value="TBC1 DOMAIN FAMILY MEMBER 7"/>
    <property type="match status" value="1"/>
</dbReference>
<comment type="caution">
    <text evidence="13">The sequence shown here is derived from an EMBL/GenBank/DDBJ whole genome shotgun (WGS) entry which is preliminary data.</text>
</comment>
<keyword evidence="8" id="KW-0458">Lysosome</keyword>
<proteinExistence type="predicted"/>
<evidence type="ECO:0000259" key="12">
    <source>
        <dbReference type="PROSITE" id="PS50086"/>
    </source>
</evidence>
<dbReference type="Proteomes" id="UP001516400">
    <property type="component" value="Unassembled WGS sequence"/>
</dbReference>
<dbReference type="AlphaFoldDB" id="A0ABD2MQM6"/>
<dbReference type="InterPro" id="IPR000195">
    <property type="entry name" value="Rab-GAP-TBC_dom"/>
</dbReference>
<dbReference type="EMBL" id="JABFTP020000021">
    <property type="protein sequence ID" value="KAL3268741.1"/>
    <property type="molecule type" value="Genomic_DNA"/>
</dbReference>
<dbReference type="GO" id="GO:0005765">
    <property type="term" value="C:lysosomal membrane"/>
    <property type="evidence" value="ECO:0007669"/>
    <property type="project" value="UniProtKB-SubCell"/>
</dbReference>
<evidence type="ECO:0000256" key="7">
    <source>
        <dbReference type="ARBA" id="ARBA00023136"/>
    </source>
</evidence>
<sequence>MSDERNFRSAYYEKVGCKNVEERKSLEILLKEKVLDRVKLKQFCVRYNVPSAFRSLVWNICLGVLPVHTECHAFIVDQRKQEYNDLVRALNVMKIVDNNTPKPKVLYAAFLLQSNALKFETSFQTSRGFCEIVQFLMPYYKEDAELYWLAKGFYYCVHSFDHDLPKLIEAVSNLLEKEEPIVYKHLKAKEALDNLPYESCFESCYAKIMNYPTLAKIWDKLAGGSCSIFVYVFLCLLMHLKHSILKCMTQKKYSNV</sequence>
<keyword evidence="5" id="KW-0343">GTPase activation</keyword>